<evidence type="ECO:0008006" key="4">
    <source>
        <dbReference type="Google" id="ProtNLM"/>
    </source>
</evidence>
<name>A0ABS1E5D1_9GAMM</name>
<dbReference type="EMBL" id="NRSH01000040">
    <property type="protein sequence ID" value="MBK1726392.1"/>
    <property type="molecule type" value="Genomic_DNA"/>
</dbReference>
<organism evidence="2 3">
    <name type="scientific">Halorhodospira neutriphila</name>
    <dbReference type="NCBI Taxonomy" id="168379"/>
    <lineage>
        <taxon>Bacteria</taxon>
        <taxon>Pseudomonadati</taxon>
        <taxon>Pseudomonadota</taxon>
        <taxon>Gammaproteobacteria</taxon>
        <taxon>Chromatiales</taxon>
        <taxon>Ectothiorhodospiraceae</taxon>
        <taxon>Halorhodospira</taxon>
    </lineage>
</organism>
<reference evidence="2 3" key="1">
    <citation type="journal article" date="2020" name="Microorganisms">
        <title>Osmotic Adaptation and Compatible Solute Biosynthesis of Phototrophic Bacteria as Revealed from Genome Analyses.</title>
        <authorList>
            <person name="Imhoff J.F."/>
            <person name="Rahn T."/>
            <person name="Kunzel S."/>
            <person name="Keller A."/>
            <person name="Neulinger S.C."/>
        </authorList>
    </citation>
    <scope>NUCLEOTIDE SEQUENCE [LARGE SCALE GENOMIC DNA]</scope>
    <source>
        <strain evidence="2 3">DSM 15116</strain>
    </source>
</reference>
<gene>
    <name evidence="2" type="ORF">CKO13_05015</name>
</gene>
<evidence type="ECO:0000313" key="3">
    <source>
        <dbReference type="Proteomes" id="UP000738126"/>
    </source>
</evidence>
<sequence>MARLLMNLRGVGDDEAEEVRALLEAHRIDYYETPPNRWGISQGGIWLRDPGELAEARRLLAGYQEERGRRVRAEHEAQRRSGELETVAQRLVRAPVRVLLYLALAATVLALTLLPFLGL</sequence>
<evidence type="ECO:0000313" key="2">
    <source>
        <dbReference type="EMBL" id="MBK1726392.1"/>
    </source>
</evidence>
<feature type="transmembrane region" description="Helical" evidence="1">
    <location>
        <begin position="98"/>
        <end position="117"/>
    </location>
</feature>
<keyword evidence="3" id="KW-1185">Reference proteome</keyword>
<evidence type="ECO:0000256" key="1">
    <source>
        <dbReference type="SAM" id="Phobius"/>
    </source>
</evidence>
<keyword evidence="1" id="KW-1133">Transmembrane helix</keyword>
<dbReference type="InterPro" id="IPR046162">
    <property type="entry name" value="DUF6164"/>
</dbReference>
<keyword evidence="1" id="KW-0472">Membrane</keyword>
<dbReference type="Pfam" id="PF19661">
    <property type="entry name" value="DUF6164"/>
    <property type="match status" value="1"/>
</dbReference>
<accession>A0ABS1E5D1</accession>
<comment type="caution">
    <text evidence="2">The sequence shown here is derived from an EMBL/GenBank/DDBJ whole genome shotgun (WGS) entry which is preliminary data.</text>
</comment>
<proteinExistence type="predicted"/>
<dbReference type="Proteomes" id="UP000738126">
    <property type="component" value="Unassembled WGS sequence"/>
</dbReference>
<dbReference type="RefSeq" id="WP_200257509.1">
    <property type="nucleotide sequence ID" value="NZ_NRSH01000040.1"/>
</dbReference>
<protein>
    <recommendedName>
        <fullName evidence="4">Transmembrane protein</fullName>
    </recommendedName>
</protein>
<keyword evidence="1" id="KW-0812">Transmembrane</keyword>